<dbReference type="RefSeq" id="WP_094102253.1">
    <property type="nucleotide sequence ID" value="NZ_LUTQ01000088.1"/>
</dbReference>
<protein>
    <submittedName>
        <fullName evidence="1">Cro/Cl family transcriptional regulator</fullName>
    </submittedName>
</protein>
<accession>A0ABX3XBY6</accession>
<sequence>MQDATSTHELENSKNQTDTFDHAQIDAIVSALLPSLQKMIGSAMADAMSVRDFAAMRGVSERLVWQWLDEGILLKAPTKDFSNKEEAAKRGKVLINVKAWRDKLTQQAIDCHYIDARTSRSFN</sequence>
<gene>
    <name evidence="1" type="ORF">AU512_16130</name>
</gene>
<dbReference type="EMBL" id="LUTQ01000088">
    <property type="protein sequence ID" value="OSN04714.1"/>
    <property type="molecule type" value="Genomic_DNA"/>
</dbReference>
<dbReference type="Proteomes" id="UP000194040">
    <property type="component" value="Unassembled WGS sequence"/>
</dbReference>
<name>A0ABX3XBY6_9GAMM</name>
<evidence type="ECO:0000313" key="1">
    <source>
        <dbReference type="EMBL" id="OSN04714.1"/>
    </source>
</evidence>
<organism evidence="1 2">
    <name type="scientific">Lonsdalea iberica</name>
    <dbReference type="NCBI Taxonomy" id="1082703"/>
    <lineage>
        <taxon>Bacteria</taxon>
        <taxon>Pseudomonadati</taxon>
        <taxon>Pseudomonadota</taxon>
        <taxon>Gammaproteobacteria</taxon>
        <taxon>Enterobacterales</taxon>
        <taxon>Pectobacteriaceae</taxon>
        <taxon>Lonsdalea</taxon>
    </lineage>
</organism>
<reference evidence="1 2" key="1">
    <citation type="submission" date="2016-02" db="EMBL/GenBank/DDBJ databases">
        <title>Species-wide whole genome sequencing reveals diversity, host range in Lonsdalea quercina.</title>
        <authorList>
            <person name="Li Y."/>
        </authorList>
    </citation>
    <scope>NUCLEOTIDE SEQUENCE [LARGE SCALE GENOMIC DNA]</scope>
    <source>
        <strain evidence="1 2">LMG 26265</strain>
    </source>
</reference>
<comment type="caution">
    <text evidence="1">The sequence shown here is derived from an EMBL/GenBank/DDBJ whole genome shotgun (WGS) entry which is preliminary data.</text>
</comment>
<evidence type="ECO:0000313" key="2">
    <source>
        <dbReference type="Proteomes" id="UP000194040"/>
    </source>
</evidence>
<keyword evidence="2" id="KW-1185">Reference proteome</keyword>
<proteinExistence type="predicted"/>